<dbReference type="InterPro" id="IPR000160">
    <property type="entry name" value="GGDEF_dom"/>
</dbReference>
<protein>
    <submittedName>
        <fullName evidence="5">Bifunctional diguanylate cyclase/phosphodiesterase</fullName>
    </submittedName>
</protein>
<feature type="transmembrane region" description="Helical" evidence="1">
    <location>
        <begin position="12"/>
        <end position="34"/>
    </location>
</feature>
<organism evidence="5 6">
    <name type="scientific">Brevundimonas balnearis</name>
    <dbReference type="NCBI Taxonomy" id="1572858"/>
    <lineage>
        <taxon>Bacteria</taxon>
        <taxon>Pseudomonadati</taxon>
        <taxon>Pseudomonadota</taxon>
        <taxon>Alphaproteobacteria</taxon>
        <taxon>Caulobacterales</taxon>
        <taxon>Caulobacteraceae</taxon>
        <taxon>Brevundimonas</taxon>
    </lineage>
</organism>
<dbReference type="SUPFAM" id="SSF55073">
    <property type="entry name" value="Nucleotide cyclase"/>
    <property type="match status" value="1"/>
</dbReference>
<keyword evidence="1" id="KW-0472">Membrane</keyword>
<dbReference type="SUPFAM" id="SSF141868">
    <property type="entry name" value="EAL domain-like"/>
    <property type="match status" value="1"/>
</dbReference>
<keyword evidence="6" id="KW-1185">Reference proteome</keyword>
<dbReference type="SUPFAM" id="SSF158472">
    <property type="entry name" value="HAMP domain-like"/>
    <property type="match status" value="1"/>
</dbReference>
<dbReference type="InterPro" id="IPR029150">
    <property type="entry name" value="dCache_3"/>
</dbReference>
<sequence>MIRFRNLRSKLTVLYMGLFGLALILTAIAVVTAVTRSAERMVRAELIATGEVYDQIWSARSEQLRQGAAVLAQDFGFREAVATGDDPTVQSALANLAARQGVEGALLMLTDGHVVAEGVQLDDAALDALWAALDGGERDDGVLRVEGQEHQVVAAPIRAPVLLGWVIFVQRLDAAQMRELEGLSAIPLEARIAPAAAEARTQPMIADGRMSLARPLPSFDADGAELLLAYPMAKAMAPYGLLFAWLGVIAVAGAGMMLAGTWLLSRTITRPIQALDDAVHRLQAGERAEVEVASDDELGRLAHSFNRMAGAIRDREDKLNHLALHDHETGLRNRLALERALATQPGACVVVLQVARFDTVRAAVGHDAAAQLLTQLGARLQAITEDAPARIAAGLLALRVEGETDQALAWARQVRAAVEGSFIVNGAPIDVQLIIGVAGPAEQTRNLSLIDRAVVAVDQAGLGAERAAAFDAEAYGDPSGNLSIIGDLMRALDNGEFSLSYQPKYDLRDGRITGVEALARWTHPQRGFVSPDVFITIAEETGHIRQVTDWVLRRAIVDQQRLAADGVELEMSVNISGRLLGDAAFVKAALDLASGASGKLCLEITETAVIDNADAAIAAIERFAEAGVKMSIDDYGSGLSSLAYLKRLPASELKIDKAFVMKMDAASRDALLVKSTIDLAHALGMRVTAEGVETDAALALLKGMGCDMAQGYLIARPMSVEALVEMLAGAGSAAPKPRRRRA</sequence>
<feature type="domain" description="HAMP" evidence="3">
    <location>
        <begin position="266"/>
        <end position="317"/>
    </location>
</feature>
<evidence type="ECO:0000259" key="3">
    <source>
        <dbReference type="PROSITE" id="PS50885"/>
    </source>
</evidence>
<dbReference type="Pfam" id="PF14827">
    <property type="entry name" value="dCache_3"/>
    <property type="match status" value="1"/>
</dbReference>
<proteinExistence type="predicted"/>
<dbReference type="PROSITE" id="PS50887">
    <property type="entry name" value="GGDEF"/>
    <property type="match status" value="1"/>
</dbReference>
<dbReference type="Pfam" id="PF00563">
    <property type="entry name" value="EAL"/>
    <property type="match status" value="1"/>
</dbReference>
<dbReference type="PANTHER" id="PTHR33121">
    <property type="entry name" value="CYCLIC DI-GMP PHOSPHODIESTERASE PDEF"/>
    <property type="match status" value="1"/>
</dbReference>
<comment type="caution">
    <text evidence="5">The sequence shown here is derived from an EMBL/GenBank/DDBJ whole genome shotgun (WGS) entry which is preliminary data.</text>
</comment>
<dbReference type="Pfam" id="PF00990">
    <property type="entry name" value="GGDEF"/>
    <property type="match status" value="1"/>
</dbReference>
<dbReference type="Gene3D" id="3.20.20.450">
    <property type="entry name" value="EAL domain"/>
    <property type="match status" value="1"/>
</dbReference>
<feature type="domain" description="GGDEF" evidence="4">
    <location>
        <begin position="345"/>
        <end position="472"/>
    </location>
</feature>
<evidence type="ECO:0000313" key="5">
    <source>
        <dbReference type="EMBL" id="MFC0634532.1"/>
    </source>
</evidence>
<evidence type="ECO:0000256" key="1">
    <source>
        <dbReference type="SAM" id="Phobius"/>
    </source>
</evidence>
<dbReference type="Pfam" id="PF00672">
    <property type="entry name" value="HAMP"/>
    <property type="match status" value="1"/>
</dbReference>
<keyword evidence="1" id="KW-1133">Transmembrane helix</keyword>
<dbReference type="RefSeq" id="WP_376836577.1">
    <property type="nucleotide sequence ID" value="NZ_JBHLSW010000007.1"/>
</dbReference>
<name>A0ABV6R4H8_9CAUL</name>
<dbReference type="PANTHER" id="PTHR33121:SF79">
    <property type="entry name" value="CYCLIC DI-GMP PHOSPHODIESTERASE PDED-RELATED"/>
    <property type="match status" value="1"/>
</dbReference>
<evidence type="ECO:0000313" key="6">
    <source>
        <dbReference type="Proteomes" id="UP001589906"/>
    </source>
</evidence>
<accession>A0ABV6R4H8</accession>
<feature type="domain" description="EAL" evidence="2">
    <location>
        <begin position="481"/>
        <end position="731"/>
    </location>
</feature>
<dbReference type="SMART" id="SM00304">
    <property type="entry name" value="HAMP"/>
    <property type="match status" value="1"/>
</dbReference>
<dbReference type="CDD" id="cd06225">
    <property type="entry name" value="HAMP"/>
    <property type="match status" value="1"/>
</dbReference>
<evidence type="ECO:0000259" key="4">
    <source>
        <dbReference type="PROSITE" id="PS50887"/>
    </source>
</evidence>
<dbReference type="PROSITE" id="PS50883">
    <property type="entry name" value="EAL"/>
    <property type="match status" value="1"/>
</dbReference>
<dbReference type="InterPro" id="IPR035919">
    <property type="entry name" value="EAL_sf"/>
</dbReference>
<evidence type="ECO:0000259" key="2">
    <source>
        <dbReference type="PROSITE" id="PS50883"/>
    </source>
</evidence>
<dbReference type="SMART" id="SM00267">
    <property type="entry name" value="GGDEF"/>
    <property type="match status" value="1"/>
</dbReference>
<keyword evidence="1" id="KW-0812">Transmembrane</keyword>
<dbReference type="Proteomes" id="UP001589906">
    <property type="component" value="Unassembled WGS sequence"/>
</dbReference>
<dbReference type="Gene3D" id="6.10.340.10">
    <property type="match status" value="1"/>
</dbReference>
<dbReference type="Gene3D" id="3.30.70.270">
    <property type="match status" value="1"/>
</dbReference>
<dbReference type="InterPro" id="IPR050706">
    <property type="entry name" value="Cyclic-di-GMP_PDE-like"/>
</dbReference>
<dbReference type="SMART" id="SM00052">
    <property type="entry name" value="EAL"/>
    <property type="match status" value="1"/>
</dbReference>
<dbReference type="InterPro" id="IPR001633">
    <property type="entry name" value="EAL_dom"/>
</dbReference>
<dbReference type="InterPro" id="IPR003660">
    <property type="entry name" value="HAMP_dom"/>
</dbReference>
<dbReference type="InterPro" id="IPR043128">
    <property type="entry name" value="Rev_trsase/Diguanyl_cyclase"/>
</dbReference>
<dbReference type="PROSITE" id="PS50885">
    <property type="entry name" value="HAMP"/>
    <property type="match status" value="1"/>
</dbReference>
<dbReference type="CDD" id="cd01948">
    <property type="entry name" value="EAL"/>
    <property type="match status" value="1"/>
</dbReference>
<gene>
    <name evidence="5" type="ORF">ACFFGE_11690</name>
</gene>
<dbReference type="InterPro" id="IPR029787">
    <property type="entry name" value="Nucleotide_cyclase"/>
</dbReference>
<reference evidence="5 6" key="1">
    <citation type="submission" date="2024-09" db="EMBL/GenBank/DDBJ databases">
        <authorList>
            <person name="Sun Q."/>
            <person name="Mori K."/>
        </authorList>
    </citation>
    <scope>NUCLEOTIDE SEQUENCE [LARGE SCALE GENOMIC DNA]</scope>
    <source>
        <strain evidence="5 6">NCAIM B.02621</strain>
    </source>
</reference>
<dbReference type="EMBL" id="JBHLSW010000007">
    <property type="protein sequence ID" value="MFC0634532.1"/>
    <property type="molecule type" value="Genomic_DNA"/>
</dbReference>
<feature type="transmembrane region" description="Helical" evidence="1">
    <location>
        <begin position="242"/>
        <end position="264"/>
    </location>
</feature>